<accession>A0AAW5TD48</accession>
<feature type="transmembrane region" description="Helical" evidence="2">
    <location>
        <begin position="180"/>
        <end position="201"/>
    </location>
</feature>
<dbReference type="RefSeq" id="WP_036441695.1">
    <property type="nucleotide sequence ID" value="NZ_JACKVC010000027.1"/>
</dbReference>
<name>A0AAW5TD48_9MYCO</name>
<dbReference type="Pfam" id="PF25592">
    <property type="entry name" value="DUF7937"/>
    <property type="match status" value="1"/>
</dbReference>
<evidence type="ECO:0000256" key="2">
    <source>
        <dbReference type="SAM" id="Phobius"/>
    </source>
</evidence>
<dbReference type="AlphaFoldDB" id="A0AAW5TD48"/>
<gene>
    <name evidence="4" type="ORF">H5P34_30505</name>
</gene>
<proteinExistence type="predicted"/>
<feature type="transmembrane region" description="Helical" evidence="2">
    <location>
        <begin position="41"/>
        <end position="57"/>
    </location>
</feature>
<feature type="region of interest" description="Disordered" evidence="1">
    <location>
        <begin position="473"/>
        <end position="509"/>
    </location>
</feature>
<sequence length="552" mass="58149">MSDERYDASATVEVATMAARAAERPQRVGYVPTRANRVRDGLAVVLLVVAMLLPWNLEFGLGVPGSAGSTFVLLAVVTLLAIGAAAAPHAGPFRLAASTSDVRRTSRIRLALSAGYLVVVVCFVGYHLMQTVSSGGTGAVPPGVGPGMLLGVAGALLAGQPPITSITVEDNKFRRWYTAARVIGFLSIALATLSVAFNLYWRLRYLFVTQVEFGGHDIAVIVTTLLYGAEAMIALVIASRWLTERTGAARLATTAIGVSGAIAATLVWLAGIGRDIDAFHGIAQNTSTAAVGYEGYLAWAAAAAIVAPTTLYAVFLIKPPTIGAYRGAAQKCLTLIAFWAFAAAALRVVDFLIALSLDLPRALYDTVAMTVFNLITALVARWLHRQLDRGVTSTTVAAAFSAVLFVFTVANVAIGVALAPRYAGPAPAAIYGNNLAQQITSTFDVAVSVLSLLVLAVMVFTGPFAGYLVRRETRSAKPAPEPPTEVVPAKPAVEESAPPTIARQPRAASVPRIVRLKEDSTTVLAAPPTTDLQLPTQALRIQRRPQRPPSDN</sequence>
<feature type="transmembrane region" description="Helical" evidence="2">
    <location>
        <begin position="395"/>
        <end position="419"/>
    </location>
</feature>
<keyword evidence="2" id="KW-0472">Membrane</keyword>
<feature type="transmembrane region" description="Helical" evidence="2">
    <location>
        <begin position="363"/>
        <end position="383"/>
    </location>
</feature>
<feature type="transmembrane region" description="Helical" evidence="2">
    <location>
        <begin position="249"/>
        <end position="270"/>
    </location>
</feature>
<feature type="transmembrane region" description="Helical" evidence="2">
    <location>
        <begin position="108"/>
        <end position="128"/>
    </location>
</feature>
<dbReference type="EMBL" id="JACKVC010000027">
    <property type="protein sequence ID" value="MCV7392388.1"/>
    <property type="molecule type" value="Genomic_DNA"/>
</dbReference>
<evidence type="ECO:0000313" key="4">
    <source>
        <dbReference type="EMBL" id="MCV7392388.1"/>
    </source>
</evidence>
<dbReference type="Proteomes" id="UP001141659">
    <property type="component" value="Unassembled WGS sequence"/>
</dbReference>
<reference evidence="4" key="2">
    <citation type="journal article" date="2022" name="BMC Genomics">
        <title>Comparative genome analysis of mycobacteria focusing on tRNA and non-coding RNA.</title>
        <authorList>
            <person name="Behra P.R.K."/>
            <person name="Pettersson B.M.F."/>
            <person name="Ramesh M."/>
            <person name="Das S."/>
            <person name="Dasgupta S."/>
            <person name="Kirsebom L.A."/>
        </authorList>
    </citation>
    <scope>NUCLEOTIDE SEQUENCE</scope>
    <source>
        <strain evidence="4">DSM 44242</strain>
    </source>
</reference>
<keyword evidence="2" id="KW-1133">Transmembrane helix</keyword>
<feature type="transmembrane region" description="Helical" evidence="2">
    <location>
        <begin position="148"/>
        <end position="168"/>
    </location>
</feature>
<feature type="transmembrane region" description="Helical" evidence="2">
    <location>
        <begin position="336"/>
        <end position="357"/>
    </location>
</feature>
<feature type="domain" description="DUF7937" evidence="3">
    <location>
        <begin position="36"/>
        <end position="460"/>
    </location>
</feature>
<protein>
    <recommendedName>
        <fullName evidence="3">DUF7937 domain-containing protein</fullName>
    </recommendedName>
</protein>
<feature type="compositionally biased region" description="Low complexity" evidence="1">
    <location>
        <begin position="486"/>
        <end position="499"/>
    </location>
</feature>
<organism evidence="4 5">
    <name type="scientific">Mycolicibacterium porcinum</name>
    <dbReference type="NCBI Taxonomy" id="39693"/>
    <lineage>
        <taxon>Bacteria</taxon>
        <taxon>Bacillati</taxon>
        <taxon>Actinomycetota</taxon>
        <taxon>Actinomycetes</taxon>
        <taxon>Mycobacteriales</taxon>
        <taxon>Mycobacteriaceae</taxon>
        <taxon>Mycolicibacterium</taxon>
    </lineage>
</organism>
<reference evidence="4" key="1">
    <citation type="submission" date="2020-07" db="EMBL/GenBank/DDBJ databases">
        <authorList>
            <person name="Pettersson B.M.F."/>
            <person name="Behra P.R.K."/>
            <person name="Ramesh M."/>
            <person name="Das S."/>
            <person name="Dasgupta S."/>
            <person name="Kirsebom L.A."/>
        </authorList>
    </citation>
    <scope>NUCLEOTIDE SEQUENCE</scope>
    <source>
        <strain evidence="4">DSM 44242</strain>
    </source>
</reference>
<evidence type="ECO:0000313" key="5">
    <source>
        <dbReference type="Proteomes" id="UP001141659"/>
    </source>
</evidence>
<feature type="transmembrane region" description="Helical" evidence="2">
    <location>
        <begin position="296"/>
        <end position="315"/>
    </location>
</feature>
<feature type="transmembrane region" description="Helical" evidence="2">
    <location>
        <begin position="69"/>
        <end position="87"/>
    </location>
</feature>
<feature type="transmembrane region" description="Helical" evidence="2">
    <location>
        <begin position="445"/>
        <end position="469"/>
    </location>
</feature>
<keyword evidence="2" id="KW-0812">Transmembrane</keyword>
<comment type="caution">
    <text evidence="4">The sequence shown here is derived from an EMBL/GenBank/DDBJ whole genome shotgun (WGS) entry which is preliminary data.</text>
</comment>
<dbReference type="InterPro" id="IPR057697">
    <property type="entry name" value="DUF7937"/>
</dbReference>
<feature type="region of interest" description="Disordered" evidence="1">
    <location>
        <begin position="521"/>
        <end position="552"/>
    </location>
</feature>
<feature type="transmembrane region" description="Helical" evidence="2">
    <location>
        <begin position="213"/>
        <end position="237"/>
    </location>
</feature>
<evidence type="ECO:0000259" key="3">
    <source>
        <dbReference type="Pfam" id="PF25592"/>
    </source>
</evidence>
<evidence type="ECO:0000256" key="1">
    <source>
        <dbReference type="SAM" id="MobiDB-lite"/>
    </source>
</evidence>